<dbReference type="EMBL" id="JBANRG010000053">
    <property type="protein sequence ID" value="KAK7443773.1"/>
    <property type="molecule type" value="Genomic_DNA"/>
</dbReference>
<evidence type="ECO:0008006" key="4">
    <source>
        <dbReference type="Google" id="ProtNLM"/>
    </source>
</evidence>
<keyword evidence="3" id="KW-1185">Reference proteome</keyword>
<proteinExistence type="predicted"/>
<comment type="caution">
    <text evidence="2">The sequence shown here is derived from an EMBL/GenBank/DDBJ whole genome shotgun (WGS) entry which is preliminary data.</text>
</comment>
<sequence>MSSNLGDKVRGAAHVVHGIGDNIRGTTLGTADALTNSKEGETRNGTLALGGREETSKGMGMLRTTKPHSATSGTETQTAPAPEPSHNTTQ</sequence>
<name>A0ABR1J052_9AGAR</name>
<organism evidence="2 3">
    <name type="scientific">Marasmiellus scandens</name>
    <dbReference type="NCBI Taxonomy" id="2682957"/>
    <lineage>
        <taxon>Eukaryota</taxon>
        <taxon>Fungi</taxon>
        <taxon>Dikarya</taxon>
        <taxon>Basidiomycota</taxon>
        <taxon>Agaricomycotina</taxon>
        <taxon>Agaricomycetes</taxon>
        <taxon>Agaricomycetidae</taxon>
        <taxon>Agaricales</taxon>
        <taxon>Marasmiineae</taxon>
        <taxon>Omphalotaceae</taxon>
        <taxon>Marasmiellus</taxon>
    </lineage>
</organism>
<feature type="compositionally biased region" description="Polar residues" evidence="1">
    <location>
        <begin position="67"/>
        <end position="90"/>
    </location>
</feature>
<feature type="region of interest" description="Disordered" evidence="1">
    <location>
        <begin position="33"/>
        <end position="90"/>
    </location>
</feature>
<dbReference type="Proteomes" id="UP001498398">
    <property type="component" value="Unassembled WGS sequence"/>
</dbReference>
<evidence type="ECO:0000256" key="1">
    <source>
        <dbReference type="SAM" id="MobiDB-lite"/>
    </source>
</evidence>
<reference evidence="2 3" key="1">
    <citation type="submission" date="2024-01" db="EMBL/GenBank/DDBJ databases">
        <title>A draft genome for the cacao thread blight pathogen Marasmiellus scandens.</title>
        <authorList>
            <person name="Baruah I.K."/>
            <person name="Leung J."/>
            <person name="Bukari Y."/>
            <person name="Amoako-Attah I."/>
            <person name="Meinhardt L.W."/>
            <person name="Bailey B.A."/>
            <person name="Cohen S.P."/>
        </authorList>
    </citation>
    <scope>NUCLEOTIDE SEQUENCE [LARGE SCALE GENOMIC DNA]</scope>
    <source>
        <strain evidence="2 3">GH-19</strain>
    </source>
</reference>
<protein>
    <recommendedName>
        <fullName evidence="4">CsbD-like domain-containing protein</fullName>
    </recommendedName>
</protein>
<gene>
    <name evidence="2" type="ORF">VKT23_015557</name>
</gene>
<evidence type="ECO:0000313" key="3">
    <source>
        <dbReference type="Proteomes" id="UP001498398"/>
    </source>
</evidence>
<accession>A0ABR1J052</accession>
<evidence type="ECO:0000313" key="2">
    <source>
        <dbReference type="EMBL" id="KAK7443773.1"/>
    </source>
</evidence>